<evidence type="ECO:0000256" key="5">
    <source>
        <dbReference type="ARBA" id="ARBA00023128"/>
    </source>
</evidence>
<keyword evidence="8" id="KW-1185">Reference proteome</keyword>
<dbReference type="EMBL" id="JAVHJO010000004">
    <property type="protein sequence ID" value="KAK6540708.1"/>
    <property type="molecule type" value="Genomic_DNA"/>
</dbReference>
<dbReference type="PANTHER" id="PTHR48182">
    <property type="entry name" value="PROTEIN SERAC1"/>
    <property type="match status" value="1"/>
</dbReference>
<organism evidence="7 8">
    <name type="scientific">Orbilia ellipsospora</name>
    <dbReference type="NCBI Taxonomy" id="2528407"/>
    <lineage>
        <taxon>Eukaryota</taxon>
        <taxon>Fungi</taxon>
        <taxon>Dikarya</taxon>
        <taxon>Ascomycota</taxon>
        <taxon>Pezizomycotina</taxon>
        <taxon>Orbiliomycetes</taxon>
        <taxon>Orbiliales</taxon>
        <taxon>Orbiliaceae</taxon>
        <taxon>Orbilia</taxon>
    </lineage>
</organism>
<dbReference type="InterPro" id="IPR011009">
    <property type="entry name" value="Kinase-like_dom_sf"/>
</dbReference>
<reference evidence="7 8" key="1">
    <citation type="submission" date="2019-10" db="EMBL/GenBank/DDBJ databases">
        <authorList>
            <person name="Palmer J.M."/>
        </authorList>
    </citation>
    <scope>NUCLEOTIDE SEQUENCE [LARGE SCALE GENOMIC DNA]</scope>
    <source>
        <strain evidence="7 8">TWF694</strain>
    </source>
</reference>
<keyword evidence="5" id="KW-0496">Mitochondrion</keyword>
<evidence type="ECO:0000256" key="2">
    <source>
        <dbReference type="ARBA" id="ARBA00004240"/>
    </source>
</evidence>
<keyword evidence="4" id="KW-0256">Endoplasmic reticulum</keyword>
<comment type="caution">
    <text evidence="7">The sequence shown here is derived from an EMBL/GenBank/DDBJ whole genome shotgun (WGS) entry which is preliminary data.</text>
</comment>
<gene>
    <name evidence="7" type="ORF">TWF694_008100</name>
</gene>
<evidence type="ECO:0000256" key="6">
    <source>
        <dbReference type="ARBA" id="ARBA00023136"/>
    </source>
</evidence>
<dbReference type="Gene3D" id="3.40.50.1820">
    <property type="entry name" value="alpha/beta hydrolase"/>
    <property type="match status" value="1"/>
</dbReference>
<protein>
    <recommendedName>
        <fullName evidence="9">Protein kinase domain-containing protein</fullName>
    </recommendedName>
</protein>
<dbReference type="AlphaFoldDB" id="A0AAV9XLR5"/>
<dbReference type="SUPFAM" id="SSF56112">
    <property type="entry name" value="Protein kinase-like (PK-like)"/>
    <property type="match status" value="1"/>
</dbReference>
<evidence type="ECO:0000256" key="3">
    <source>
        <dbReference type="ARBA" id="ARBA00004370"/>
    </source>
</evidence>
<dbReference type="InterPro" id="IPR029058">
    <property type="entry name" value="AB_hydrolase_fold"/>
</dbReference>
<dbReference type="Proteomes" id="UP001365542">
    <property type="component" value="Unassembled WGS sequence"/>
</dbReference>
<dbReference type="PANTHER" id="PTHR48182:SF2">
    <property type="entry name" value="PROTEIN SERAC1"/>
    <property type="match status" value="1"/>
</dbReference>
<comment type="subcellular location">
    <subcellularLocation>
        <location evidence="2">Endoplasmic reticulum</location>
    </subcellularLocation>
    <subcellularLocation>
        <location evidence="3">Membrane</location>
    </subcellularLocation>
    <subcellularLocation>
        <location evidence="1">Mitochondrion</location>
    </subcellularLocation>
</comment>
<evidence type="ECO:0000313" key="7">
    <source>
        <dbReference type="EMBL" id="KAK6540708.1"/>
    </source>
</evidence>
<keyword evidence="6" id="KW-0472">Membrane</keyword>
<name>A0AAV9XLR5_9PEZI</name>
<evidence type="ECO:0008006" key="9">
    <source>
        <dbReference type="Google" id="ProtNLM"/>
    </source>
</evidence>
<accession>A0AAV9XLR5</accession>
<dbReference type="GO" id="GO:0016020">
    <property type="term" value="C:membrane"/>
    <property type="evidence" value="ECO:0007669"/>
    <property type="project" value="UniProtKB-SubCell"/>
</dbReference>
<evidence type="ECO:0000256" key="1">
    <source>
        <dbReference type="ARBA" id="ARBA00004173"/>
    </source>
</evidence>
<proteinExistence type="predicted"/>
<dbReference type="GO" id="GO:0005783">
    <property type="term" value="C:endoplasmic reticulum"/>
    <property type="evidence" value="ECO:0007669"/>
    <property type="project" value="UniProtKB-SubCell"/>
</dbReference>
<dbReference type="SUPFAM" id="SSF53474">
    <property type="entry name" value="alpha/beta-Hydrolases"/>
    <property type="match status" value="1"/>
</dbReference>
<evidence type="ECO:0000256" key="4">
    <source>
        <dbReference type="ARBA" id="ARBA00022824"/>
    </source>
</evidence>
<dbReference type="Gene3D" id="1.10.510.10">
    <property type="entry name" value="Transferase(Phosphotransferase) domain 1"/>
    <property type="match status" value="1"/>
</dbReference>
<dbReference type="GO" id="GO:0005739">
    <property type="term" value="C:mitochondrion"/>
    <property type="evidence" value="ECO:0007669"/>
    <property type="project" value="UniProtKB-SubCell"/>
</dbReference>
<evidence type="ECO:0000313" key="8">
    <source>
        <dbReference type="Proteomes" id="UP001365542"/>
    </source>
</evidence>
<dbReference type="InterPro" id="IPR052374">
    <property type="entry name" value="SERAC1"/>
</dbReference>
<sequence length="942" mass="105562">MITFRVQNIPLNWSWQDLKAAISTLCDSEISSPSITGTLLRAADPSLKSQVALIRFSEITPDLLKPVADDETRETIKYANYHGTYLQFDTNFRGMTPLFCPSEDEDISLDIVAVTGLGGHPYASWASRDVDVFWLRDFLGDDIPKCRVLTFGYNTTLSIDSNYRFEDFSKELLSDLARVRSSKTALSRPLVLMGHSYGARLITQVIHRGMDASDIERYITHKLPSTSARHKIVQGLRADNEEALNGLQNFIDLLPRFLVVSVYERVLSKKLIPVGSNENSGHELKTGPWKRIGEPYTPVTESSAVLGLPANFEITIPSDLNHSNIAKISHRGPVYQELLKHLKKIEVETSQNAFLFTKLLPIDPRERWDLNLNPLLQKYQQTVTTAATDDTLIHPTSTLIRVATHIIEDLCSKINFAANDSSLLKGAVLNMRIAQYHLGLLDKTISDVEKGANNLRETRTMILKLRSSLMDLIHLLDRIFYSFATYSTRPGQQQASLPTAINEQLESLVVALGQQSELLGSLLEAPTSSSSSSSSPLIPYMKGEILARMATSQDYSNWDQGNTITWLSFDRLFFPAESLSETTRDSDDWIQKVVQIFKTWGAEKLKLRARRFGVLDYNGHLQKVMVEFRPYPANIKPSSREMEDSGFATEGDKDYRLRKWAVVQLARMLLSTSKNSQSPLSRFPSVPFLYLADMSASSPPSFALIYSAEGLYSLQELIQGDGTPPSVAQRILLVLSYAQALAALHIANMVHGGFSTDNLYLRFPQAGGFEKPNLKRSIAEGEALLAGFETARSFGGMTDSLDIEDPDLRVYVHPERLSQGSEKPRQQPSYDVFGLGMVMVEIGMWKLLRSLPQYPGPSETDKTRQRFCRSQRTNFREETTPKNLGGLYADIIAFCLEKGSDPLMEGYTRRPELSDDDSFGSWKTLRVVELIQECARQTGALG</sequence>